<reference evidence="1 2" key="1">
    <citation type="submission" date="2014-08" db="EMBL/GenBank/DDBJ databases">
        <authorList>
            <person name="Moulin Lionel"/>
        </authorList>
    </citation>
    <scope>NUCLEOTIDE SEQUENCE [LARGE SCALE GENOMIC DNA]</scope>
</reference>
<sequence length="58" mass="7073">MMPDMTAGYFDRFRNHRIFYGAEDKINQRLPSLATEFMKRHELTLRAVARELQIRHHR</sequence>
<dbReference type="Proteomes" id="UP000046122">
    <property type="component" value="Unassembled WGS sequence"/>
</dbReference>
<name>A0A090FX56_MESPL</name>
<gene>
    <name evidence="1" type="ORF">MPL3365_130545</name>
</gene>
<evidence type="ECO:0000313" key="1">
    <source>
        <dbReference type="EMBL" id="CDX51588.1"/>
    </source>
</evidence>
<organism evidence="1 2">
    <name type="scientific">Mesorhizobium plurifarium</name>
    <dbReference type="NCBI Taxonomy" id="69974"/>
    <lineage>
        <taxon>Bacteria</taxon>
        <taxon>Pseudomonadati</taxon>
        <taxon>Pseudomonadota</taxon>
        <taxon>Alphaproteobacteria</taxon>
        <taxon>Hyphomicrobiales</taxon>
        <taxon>Phyllobacteriaceae</taxon>
        <taxon>Mesorhizobium</taxon>
    </lineage>
</organism>
<dbReference type="EMBL" id="CCNE01000005">
    <property type="protein sequence ID" value="CDX51588.1"/>
    <property type="molecule type" value="Genomic_DNA"/>
</dbReference>
<accession>A0A090FX56</accession>
<evidence type="ECO:0000313" key="2">
    <source>
        <dbReference type="Proteomes" id="UP000046122"/>
    </source>
</evidence>
<dbReference type="AlphaFoldDB" id="A0A090FX56"/>
<protein>
    <submittedName>
        <fullName evidence="1">Uncharacterized protein</fullName>
    </submittedName>
</protein>
<proteinExistence type="predicted"/>